<keyword evidence="9" id="KW-0472">Membrane</keyword>
<keyword evidence="2" id="KW-0813">Transport</keyword>
<keyword evidence="4" id="KW-0762">Sugar transport</keyword>
<evidence type="ECO:0000256" key="9">
    <source>
        <dbReference type="ARBA" id="ARBA00023136"/>
    </source>
</evidence>
<comment type="caution">
    <text evidence="11">The sequence shown here is derived from an EMBL/GenBank/DDBJ whole genome shotgun (WGS) entry which is preliminary data.</text>
</comment>
<dbReference type="InterPro" id="IPR050107">
    <property type="entry name" value="ABC_carbohydrate_import_ATPase"/>
</dbReference>
<keyword evidence="8" id="KW-1278">Translocase</keyword>
<dbReference type="SMART" id="SM00382">
    <property type="entry name" value="AAA"/>
    <property type="match status" value="2"/>
</dbReference>
<dbReference type="FunFam" id="3.40.50.300:FF:000127">
    <property type="entry name" value="Ribose import ATP-binding protein RbsA"/>
    <property type="match status" value="1"/>
</dbReference>
<evidence type="ECO:0000256" key="4">
    <source>
        <dbReference type="ARBA" id="ARBA00022597"/>
    </source>
</evidence>
<dbReference type="PANTHER" id="PTHR43790:SF3">
    <property type="entry name" value="D-ALLOSE IMPORT ATP-BINDING PROTEIN ALSA-RELATED"/>
    <property type="match status" value="1"/>
</dbReference>
<dbReference type="InterPro" id="IPR017871">
    <property type="entry name" value="ABC_transporter-like_CS"/>
</dbReference>
<dbReference type="EMBL" id="PCHJ01000018">
    <property type="protein sequence ID" value="PKV08214.1"/>
    <property type="molecule type" value="Genomic_DNA"/>
</dbReference>
<dbReference type="AlphaFoldDB" id="A0A2N3R8U8"/>
<name>A0A2N3R8U8_9BIFI</name>
<evidence type="ECO:0000256" key="7">
    <source>
        <dbReference type="ARBA" id="ARBA00022840"/>
    </source>
</evidence>
<sequence>MSENKAALLELRNICKSFSGVTVLDNVSLNLYDHEVLALMGENGAGKSTLMNILSGNLSFDSGSIAIEGEPVDIRTPKQATDQGIAIIHQELNVVPTMTVAENLALGQEPKTRYGLIDKKRLKDEARSKLEVIKADIDPNTELGKLGVGEQQMVEIAKALAQKARILILDEPTASLSKAESEQLFTLISTLRDEGTGLIYISHRMEEVWRLADRITVLRDGQTVLTDKLSQVDQSQVVSKMVGRKVEKLYEHDARQKGAEVLRVENLRIKEDDQPVSFSVHAGEVVGMSGLVGAGRTEMARAIIGADRCASISVQLQGNKVLFHSPKSAINHGVAYLPESRKTQSIFPVMSVEENIAISSLDQFQYLHLLRKGKMRASVRNIMQEVNIDQTMEHTEINNLSGGNQQKAVLARWLLKQSDLLILDEPTRGVDVGAKQEIYGLINSLAKAGKAILMISSDLPEVLGVSDRILVVRQNEVVANIPATEATEENVMSYATGVSKPQLLD</sequence>
<evidence type="ECO:0000259" key="10">
    <source>
        <dbReference type="PROSITE" id="PS50893"/>
    </source>
</evidence>
<evidence type="ECO:0000313" key="12">
    <source>
        <dbReference type="Proteomes" id="UP000233731"/>
    </source>
</evidence>
<gene>
    <name evidence="11" type="ORF">CQR44_1571</name>
</gene>
<dbReference type="PANTHER" id="PTHR43790">
    <property type="entry name" value="CARBOHYDRATE TRANSPORT ATP-BINDING PROTEIN MG119-RELATED"/>
    <property type="match status" value="1"/>
</dbReference>
<evidence type="ECO:0000256" key="3">
    <source>
        <dbReference type="ARBA" id="ARBA00022475"/>
    </source>
</evidence>
<evidence type="ECO:0000256" key="2">
    <source>
        <dbReference type="ARBA" id="ARBA00022448"/>
    </source>
</evidence>
<dbReference type="InterPro" id="IPR027417">
    <property type="entry name" value="P-loop_NTPase"/>
</dbReference>
<keyword evidence="5" id="KW-0677">Repeat</keyword>
<dbReference type="GO" id="GO:0005886">
    <property type="term" value="C:plasma membrane"/>
    <property type="evidence" value="ECO:0007669"/>
    <property type="project" value="UniProtKB-SubCell"/>
</dbReference>
<organism evidence="11 12">
    <name type="scientific">Bifidobacterium asteroides</name>
    <dbReference type="NCBI Taxonomy" id="1684"/>
    <lineage>
        <taxon>Bacteria</taxon>
        <taxon>Bacillati</taxon>
        <taxon>Actinomycetota</taxon>
        <taxon>Actinomycetes</taxon>
        <taxon>Bifidobacteriales</taxon>
        <taxon>Bifidobacteriaceae</taxon>
        <taxon>Bifidobacterium</taxon>
    </lineage>
</organism>
<dbReference type="RefSeq" id="WP_101433045.1">
    <property type="nucleotide sequence ID" value="NZ_PCHJ01000018.1"/>
</dbReference>
<evidence type="ECO:0000256" key="5">
    <source>
        <dbReference type="ARBA" id="ARBA00022737"/>
    </source>
</evidence>
<comment type="subcellular location">
    <subcellularLocation>
        <location evidence="1">Cell membrane</location>
        <topology evidence="1">Peripheral membrane protein</topology>
    </subcellularLocation>
</comment>
<feature type="domain" description="ABC transporter" evidence="10">
    <location>
        <begin position="9"/>
        <end position="245"/>
    </location>
</feature>
<dbReference type="Proteomes" id="UP000233731">
    <property type="component" value="Unassembled WGS sequence"/>
</dbReference>
<accession>A0A2N3R8U8</accession>
<keyword evidence="6" id="KW-0547">Nucleotide-binding</keyword>
<feature type="domain" description="ABC transporter" evidence="10">
    <location>
        <begin position="256"/>
        <end position="499"/>
    </location>
</feature>
<protein>
    <submittedName>
        <fullName evidence="11">D-ribose transporter ATP-binding protein</fullName>
    </submittedName>
</protein>
<dbReference type="SUPFAM" id="SSF52540">
    <property type="entry name" value="P-loop containing nucleoside triphosphate hydrolases"/>
    <property type="match status" value="2"/>
</dbReference>
<dbReference type="Gene3D" id="3.40.50.300">
    <property type="entry name" value="P-loop containing nucleotide triphosphate hydrolases"/>
    <property type="match status" value="2"/>
</dbReference>
<evidence type="ECO:0000256" key="6">
    <source>
        <dbReference type="ARBA" id="ARBA00022741"/>
    </source>
</evidence>
<dbReference type="PROSITE" id="PS00211">
    <property type="entry name" value="ABC_TRANSPORTER_1"/>
    <property type="match status" value="1"/>
</dbReference>
<dbReference type="InterPro" id="IPR003439">
    <property type="entry name" value="ABC_transporter-like_ATP-bd"/>
</dbReference>
<dbReference type="InterPro" id="IPR003593">
    <property type="entry name" value="AAA+_ATPase"/>
</dbReference>
<evidence type="ECO:0000256" key="1">
    <source>
        <dbReference type="ARBA" id="ARBA00004202"/>
    </source>
</evidence>
<evidence type="ECO:0000256" key="8">
    <source>
        <dbReference type="ARBA" id="ARBA00022967"/>
    </source>
</evidence>
<dbReference type="GO" id="GO:0016887">
    <property type="term" value="F:ATP hydrolysis activity"/>
    <property type="evidence" value="ECO:0007669"/>
    <property type="project" value="InterPro"/>
</dbReference>
<dbReference type="GO" id="GO:0005524">
    <property type="term" value="F:ATP binding"/>
    <property type="evidence" value="ECO:0007669"/>
    <property type="project" value="UniProtKB-KW"/>
</dbReference>
<reference evidence="11 12" key="1">
    <citation type="submission" date="2017-10" db="EMBL/GenBank/DDBJ databases">
        <title>Bifidobacterium genomics.</title>
        <authorList>
            <person name="Lugli G.A."/>
            <person name="Milani C."/>
            <person name="Mancabelli L."/>
        </authorList>
    </citation>
    <scope>NUCLEOTIDE SEQUENCE [LARGE SCALE GENOMIC DNA]</scope>
    <source>
        <strain evidence="11 12">1460B</strain>
    </source>
</reference>
<dbReference type="Pfam" id="PF00005">
    <property type="entry name" value="ABC_tran"/>
    <property type="match status" value="2"/>
</dbReference>
<evidence type="ECO:0000313" key="11">
    <source>
        <dbReference type="EMBL" id="PKV08214.1"/>
    </source>
</evidence>
<keyword evidence="7 11" id="KW-0067">ATP-binding</keyword>
<dbReference type="CDD" id="cd03215">
    <property type="entry name" value="ABC_Carb_Monos_II"/>
    <property type="match status" value="1"/>
</dbReference>
<proteinExistence type="predicted"/>
<dbReference type="PROSITE" id="PS50893">
    <property type="entry name" value="ABC_TRANSPORTER_2"/>
    <property type="match status" value="2"/>
</dbReference>
<keyword evidence="3" id="KW-1003">Cell membrane</keyword>
<dbReference type="CDD" id="cd03216">
    <property type="entry name" value="ABC_Carb_Monos_I"/>
    <property type="match status" value="1"/>
</dbReference>